<gene>
    <name evidence="2" type="ORF">ACM15_26550</name>
</gene>
<organism evidence="2 3">
    <name type="scientific">Parabacteroides goldsteinii</name>
    <dbReference type="NCBI Taxonomy" id="328812"/>
    <lineage>
        <taxon>Bacteria</taxon>
        <taxon>Pseudomonadati</taxon>
        <taxon>Bacteroidota</taxon>
        <taxon>Bacteroidia</taxon>
        <taxon>Bacteroidales</taxon>
        <taxon>Tannerellaceae</taxon>
        <taxon>Parabacteroides</taxon>
    </lineage>
</organism>
<evidence type="ECO:0000313" key="2">
    <source>
        <dbReference type="EMBL" id="KMM30692.1"/>
    </source>
</evidence>
<proteinExistence type="predicted"/>
<evidence type="ECO:0000259" key="1">
    <source>
        <dbReference type="Pfam" id="PF14294"/>
    </source>
</evidence>
<evidence type="ECO:0000313" key="3">
    <source>
        <dbReference type="Proteomes" id="UP000036166"/>
    </source>
</evidence>
<dbReference type="EMBL" id="LFJV01000167">
    <property type="protein sequence ID" value="KMM30692.1"/>
    <property type="molecule type" value="Genomic_DNA"/>
</dbReference>
<dbReference type="PATRIC" id="fig|328812.4.peg.1521"/>
<dbReference type="AlphaFoldDB" id="A0A0J6F7C3"/>
<name>A0A0J6F7C3_9BACT</name>
<reference evidence="2 3" key="1">
    <citation type="submission" date="2015-06" db="EMBL/GenBank/DDBJ databases">
        <title>Draft Genome Sequence of Parabacteroides goldsteinii with Putative Novel Metallo-Beta-Lactamases Isolated from a Blood Culture from a Human Patient.</title>
        <authorList>
            <person name="Krogh T.J."/>
            <person name="Agergaard C.N."/>
            <person name="Moller-Jensen J."/>
            <person name="Justesen U.S."/>
        </authorList>
    </citation>
    <scope>NUCLEOTIDE SEQUENCE [LARGE SCALE GENOMIC DNA]</scope>
    <source>
        <strain evidence="2 3">910340</strain>
    </source>
</reference>
<dbReference type="Proteomes" id="UP000036166">
    <property type="component" value="Unassembled WGS sequence"/>
</dbReference>
<dbReference type="Pfam" id="PF14294">
    <property type="entry name" value="DUF4372"/>
    <property type="match status" value="1"/>
</dbReference>
<accession>A0A0J6F7C3</accession>
<comment type="caution">
    <text evidence="2">The sequence shown here is derived from an EMBL/GenBank/DDBJ whole genome shotgun (WGS) entry which is preliminary data.</text>
</comment>
<feature type="domain" description="DUF4372" evidence="1">
    <location>
        <begin position="9"/>
        <end position="80"/>
    </location>
</feature>
<sequence length="98" mass="11304">MNKGSHFNGQPAYGQLINLLDKSKILQISQEKGGERYVKHFDAWQHLLIMLYAVIKRFDSLREITDSMFPEARKLAHLGISMMPRRSTLSDANARRSE</sequence>
<protein>
    <submittedName>
        <fullName evidence="2">Transposase</fullName>
    </submittedName>
</protein>
<dbReference type="InterPro" id="IPR025399">
    <property type="entry name" value="DUF4372"/>
</dbReference>